<feature type="coiled-coil region" evidence="1">
    <location>
        <begin position="236"/>
        <end position="270"/>
    </location>
</feature>
<dbReference type="EMBL" id="JAAECE010000002">
    <property type="protein sequence ID" value="KAF1805571.1"/>
    <property type="molecule type" value="Genomic_DNA"/>
</dbReference>
<comment type="caution">
    <text evidence="4">The sequence shown here is derived from an EMBL/GenBank/DDBJ whole genome shotgun (WGS) entry which is preliminary data.</text>
</comment>
<dbReference type="Proteomes" id="UP000469890">
    <property type="component" value="Unassembled WGS sequence"/>
</dbReference>
<keyword evidence="3" id="KW-0472">Membrane</keyword>
<evidence type="ECO:0000256" key="2">
    <source>
        <dbReference type="SAM" id="MobiDB-lite"/>
    </source>
</evidence>
<evidence type="ECO:0000313" key="4">
    <source>
        <dbReference type="EMBL" id="KAF1805571.1"/>
    </source>
</evidence>
<feature type="region of interest" description="Disordered" evidence="2">
    <location>
        <begin position="115"/>
        <end position="136"/>
    </location>
</feature>
<sequence>MQVFKKDHQNKPIPFAVLKIQLKRLVEQQSERGVIYTKDLLSLIDQYELCEHVVLLTQVQKKAILPYTKSNPDLEMTPDDILNLLKLVCPPSPVVSLSAPTRHIVEDLITVRPRTSPPLKTHKSTPWKRRPSAVAASIQDRDDALDMIASTAESSRFEDDNEEQTEFQPELIVSGNLSIEVPDESPGEKEEHSKLITTEEEEEDEYTNQDLARYYRRSLKLTQRLKSSEKSLASMARDNEDRIVQLQNKVDDMNMEVAKQRREIQEYKGKEKSSLDQISALETHISNIQRSETDQKQVYLSIKTLFDEKCREAQELQDLLRQKEHDLEKTEDLLNSFQYEVQLLSQERNRLIGLQNNLEMELQTSAQAHKQLEEQKSENEKLKEIIDTLKTDLDEALHHQSSSSSHAGEVLSCELVDNTIVMDPQHPSIKRQPSIVSVSSSINEESHGSLKTLESEFIDLDQLKSVRDEKDYYKNRANEAKEDLDRVKSELDYLRRALDSENRSLVNELAELRLKTNTVIVPPLSPSSSSTTTTELATKPILDSISLTIPEPPIMDVWSHSRIRKVNKKKRTVQDLHESTSSMNSFVITTTSQHNSTNNRDRKIMTRRDDKIVTNTVTFALYTVLIYFFGIVTSTFLLDGASGQNGWEQALVAAASGQVPKSKVLEIILYWIEKLLFEPQGLPVS</sequence>
<evidence type="ECO:0000256" key="3">
    <source>
        <dbReference type="SAM" id="Phobius"/>
    </source>
</evidence>
<evidence type="ECO:0000313" key="5">
    <source>
        <dbReference type="Proteomes" id="UP000469890"/>
    </source>
</evidence>
<proteinExistence type="predicted"/>
<name>A0A8H4BQD8_MUCCL</name>
<accession>A0A8H4BQD8</accession>
<feature type="transmembrane region" description="Helical" evidence="3">
    <location>
        <begin position="612"/>
        <end position="638"/>
    </location>
</feature>
<feature type="coiled-coil region" evidence="1">
    <location>
        <begin position="306"/>
        <end position="399"/>
    </location>
</feature>
<protein>
    <submittedName>
        <fullName evidence="4">Uncharacterized protein</fullName>
    </submittedName>
</protein>
<keyword evidence="3" id="KW-1133">Transmembrane helix</keyword>
<keyword evidence="1" id="KW-0175">Coiled coil</keyword>
<feature type="region of interest" description="Disordered" evidence="2">
    <location>
        <begin position="153"/>
        <end position="207"/>
    </location>
</feature>
<organism evidence="4 5">
    <name type="scientific">Mucor circinelloides f. lusitanicus</name>
    <name type="common">Mucor racemosus var. lusitanicus</name>
    <dbReference type="NCBI Taxonomy" id="29924"/>
    <lineage>
        <taxon>Eukaryota</taxon>
        <taxon>Fungi</taxon>
        <taxon>Fungi incertae sedis</taxon>
        <taxon>Mucoromycota</taxon>
        <taxon>Mucoromycotina</taxon>
        <taxon>Mucoromycetes</taxon>
        <taxon>Mucorales</taxon>
        <taxon>Mucorineae</taxon>
        <taxon>Mucoraceae</taxon>
        <taxon>Mucor</taxon>
    </lineage>
</organism>
<reference evidence="4 5" key="1">
    <citation type="submission" date="2019-09" db="EMBL/GenBank/DDBJ databases">
        <authorList>
            <consortium name="DOE Joint Genome Institute"/>
            <person name="Mondo S.J."/>
            <person name="Navarro-Mendoza M.I."/>
            <person name="Perez-Arques C."/>
            <person name="Panchal S."/>
            <person name="Nicolas F.E."/>
            <person name="Ganguly P."/>
            <person name="Pangilinan J."/>
            <person name="Grigoriev I."/>
            <person name="Heitman J."/>
            <person name="Sanya K."/>
            <person name="Garre V."/>
        </authorList>
    </citation>
    <scope>NUCLEOTIDE SEQUENCE [LARGE SCALE GENOMIC DNA]</scope>
    <source>
        <strain evidence="4 5">MU402</strain>
    </source>
</reference>
<feature type="compositionally biased region" description="Basic residues" evidence="2">
    <location>
        <begin position="120"/>
        <end position="131"/>
    </location>
</feature>
<feature type="compositionally biased region" description="Acidic residues" evidence="2">
    <location>
        <begin position="198"/>
        <end position="207"/>
    </location>
</feature>
<keyword evidence="3" id="KW-0812">Transmembrane</keyword>
<dbReference type="AlphaFoldDB" id="A0A8H4BQD8"/>
<feature type="coiled-coil region" evidence="1">
    <location>
        <begin position="463"/>
        <end position="515"/>
    </location>
</feature>
<gene>
    <name evidence="4" type="ORF">FB192DRAFT_1363470</name>
</gene>
<evidence type="ECO:0000256" key="1">
    <source>
        <dbReference type="SAM" id="Coils"/>
    </source>
</evidence>